<organism evidence="1 2">
    <name type="scientific">Trichothecium roseum</name>
    <dbReference type="NCBI Taxonomy" id="47278"/>
    <lineage>
        <taxon>Eukaryota</taxon>
        <taxon>Fungi</taxon>
        <taxon>Dikarya</taxon>
        <taxon>Ascomycota</taxon>
        <taxon>Pezizomycotina</taxon>
        <taxon>Sordariomycetes</taxon>
        <taxon>Hypocreomycetidae</taxon>
        <taxon>Hypocreales</taxon>
        <taxon>Hypocreales incertae sedis</taxon>
        <taxon>Trichothecium</taxon>
    </lineage>
</organism>
<protein>
    <submittedName>
        <fullName evidence="1">Uncharacterized protein</fullName>
    </submittedName>
</protein>
<reference evidence="1" key="1">
    <citation type="submission" date="2022-10" db="EMBL/GenBank/DDBJ databases">
        <title>Complete Genome of Trichothecium roseum strain YXFP-22015, a Plant Pathogen Isolated from Citrus.</title>
        <authorList>
            <person name="Wang Y."/>
            <person name="Zhu L."/>
        </authorList>
    </citation>
    <scope>NUCLEOTIDE SEQUENCE</scope>
    <source>
        <strain evidence="1">YXFP-22015</strain>
    </source>
</reference>
<dbReference type="EMBL" id="CM047940">
    <property type="protein sequence ID" value="KAI9904756.1"/>
    <property type="molecule type" value="Genomic_DNA"/>
</dbReference>
<keyword evidence="2" id="KW-1185">Reference proteome</keyword>
<comment type="caution">
    <text evidence="1">The sequence shown here is derived from an EMBL/GenBank/DDBJ whole genome shotgun (WGS) entry which is preliminary data.</text>
</comment>
<evidence type="ECO:0000313" key="1">
    <source>
        <dbReference type="EMBL" id="KAI9904756.1"/>
    </source>
</evidence>
<gene>
    <name evidence="1" type="ORF">N3K66_001285</name>
</gene>
<name>A0ACC0VEA4_9HYPO</name>
<dbReference type="Proteomes" id="UP001163324">
    <property type="component" value="Chromosome 1"/>
</dbReference>
<proteinExistence type="predicted"/>
<evidence type="ECO:0000313" key="2">
    <source>
        <dbReference type="Proteomes" id="UP001163324"/>
    </source>
</evidence>
<accession>A0ACC0VEA4</accession>
<sequence>MPEAEQTKSGNYEFISYHLFGPVDYTRKMSWKAGSGRIGMGVIALQQLRASVAGEDVELPAGQTVIVTNMEFKLCKAWKAI</sequence>